<keyword evidence="3" id="KW-1185">Reference proteome</keyword>
<comment type="caution">
    <text evidence="2">The sequence shown here is derived from an EMBL/GenBank/DDBJ whole genome shotgun (WGS) entry which is preliminary data.</text>
</comment>
<feature type="compositionally biased region" description="Polar residues" evidence="1">
    <location>
        <begin position="18"/>
        <end position="29"/>
    </location>
</feature>
<organism evidence="2 3">
    <name type="scientific">Batrachochytrium salamandrivorans</name>
    <dbReference type="NCBI Taxonomy" id="1357716"/>
    <lineage>
        <taxon>Eukaryota</taxon>
        <taxon>Fungi</taxon>
        <taxon>Fungi incertae sedis</taxon>
        <taxon>Chytridiomycota</taxon>
        <taxon>Chytridiomycota incertae sedis</taxon>
        <taxon>Chytridiomycetes</taxon>
        <taxon>Rhizophydiales</taxon>
        <taxon>Rhizophydiales incertae sedis</taxon>
        <taxon>Batrachochytrium</taxon>
    </lineage>
</organism>
<evidence type="ECO:0000313" key="3">
    <source>
        <dbReference type="Proteomes" id="UP001648503"/>
    </source>
</evidence>
<evidence type="ECO:0008006" key="4">
    <source>
        <dbReference type="Google" id="ProtNLM"/>
    </source>
</evidence>
<accession>A0ABQ8F4S3</accession>
<feature type="region of interest" description="Disordered" evidence="1">
    <location>
        <begin position="1"/>
        <end position="38"/>
    </location>
</feature>
<name>A0ABQ8F4S3_9FUNG</name>
<dbReference type="PROSITE" id="PS51808">
    <property type="entry name" value="CHCH"/>
    <property type="match status" value="1"/>
</dbReference>
<dbReference type="PANTHER" id="PTHR13639">
    <property type="entry name" value="CYTOCHROME C OXIDASE ASSEMBLY FACTOR 4 HOMOLOG, MITOCHONDRIAL"/>
    <property type="match status" value="1"/>
</dbReference>
<dbReference type="EMBL" id="JAFCIX010000433">
    <property type="protein sequence ID" value="KAH6590433.1"/>
    <property type="molecule type" value="Genomic_DNA"/>
</dbReference>
<dbReference type="Proteomes" id="UP001648503">
    <property type="component" value="Unassembled WGS sequence"/>
</dbReference>
<gene>
    <name evidence="2" type="ORF">BASA50_009408</name>
</gene>
<protein>
    <recommendedName>
        <fullName evidence="4">CHCH domain-containing protein</fullName>
    </recommendedName>
</protein>
<reference evidence="2 3" key="1">
    <citation type="submission" date="2021-02" db="EMBL/GenBank/DDBJ databases">
        <title>Variation within the Batrachochytrium salamandrivorans European outbreak.</title>
        <authorList>
            <person name="Kelly M."/>
            <person name="Pasmans F."/>
            <person name="Shea T.P."/>
            <person name="Munoz J.F."/>
            <person name="Carranza S."/>
            <person name="Cuomo C.A."/>
            <person name="Martel A."/>
        </authorList>
    </citation>
    <scope>NUCLEOTIDE SEQUENCE [LARGE SCALE GENOMIC DNA]</scope>
    <source>
        <strain evidence="2 3">AMFP18/2</strain>
    </source>
</reference>
<dbReference type="InterPro" id="IPR039870">
    <property type="entry name" value="Coa4-like"/>
</dbReference>
<evidence type="ECO:0000256" key="1">
    <source>
        <dbReference type="SAM" id="MobiDB-lite"/>
    </source>
</evidence>
<proteinExistence type="predicted"/>
<dbReference type="PANTHER" id="PTHR13639:SF2">
    <property type="entry name" value="CYTOCHROME C OXIDASE ASSEMBLY FACTOR 4 HOMOLOG, MITOCHONDRIAL"/>
    <property type="match status" value="1"/>
</dbReference>
<evidence type="ECO:0000313" key="2">
    <source>
        <dbReference type="EMBL" id="KAH6590433.1"/>
    </source>
</evidence>
<sequence length="96" mass="10962">MQQQPYPPSTMKNADPMTDTTGTQGQSVAGVSESDEEDPWITRIKRSGCFPEHEAMQDCYYDKKDWRQCREAMAAFRLCFAKNNQHQILSQASPQS</sequence>